<dbReference type="SUPFAM" id="SSF51430">
    <property type="entry name" value="NAD(P)-linked oxidoreductase"/>
    <property type="match status" value="1"/>
</dbReference>
<dbReference type="GO" id="GO:0016491">
    <property type="term" value="F:oxidoreductase activity"/>
    <property type="evidence" value="ECO:0007669"/>
    <property type="project" value="UniProtKB-KW"/>
</dbReference>
<evidence type="ECO:0000313" key="8">
    <source>
        <dbReference type="EMBL" id="KAG0712164.1"/>
    </source>
</evidence>
<proteinExistence type="inferred from homology"/>
<feature type="active site" description="Proton donor" evidence="4">
    <location>
        <position position="36"/>
    </location>
</feature>
<dbReference type="PROSITE" id="PS00063">
    <property type="entry name" value="ALDOKETO_REDUCTASE_3"/>
    <property type="match status" value="1"/>
</dbReference>
<dbReference type="InterPro" id="IPR020471">
    <property type="entry name" value="AKR"/>
</dbReference>
<accession>A0A8J4XSQ7</accession>
<comment type="caution">
    <text evidence="8">The sequence shown here is derived from an EMBL/GenBank/DDBJ whole genome shotgun (WGS) entry which is preliminary data.</text>
</comment>
<gene>
    <name evidence="8" type="primary">Akr1a1_1</name>
    <name evidence="8" type="ORF">GWK47_019072</name>
</gene>
<evidence type="ECO:0000256" key="5">
    <source>
        <dbReference type="PIRSR" id="PIRSR000097-2"/>
    </source>
</evidence>
<name>A0A8J4XSQ7_CHIOP</name>
<dbReference type="FunFam" id="3.20.20.100:FF:000006">
    <property type="entry name" value="Aldo-keto reductase family 1 member A1"/>
    <property type="match status" value="1"/>
</dbReference>
<evidence type="ECO:0000259" key="7">
    <source>
        <dbReference type="Pfam" id="PF00248"/>
    </source>
</evidence>
<evidence type="ECO:0000256" key="1">
    <source>
        <dbReference type="ARBA" id="ARBA00007905"/>
    </source>
</evidence>
<keyword evidence="3" id="KW-0560">Oxidoreductase</keyword>
<protein>
    <submittedName>
        <fullName evidence="8">Alcohol dehydrogenase [NADP(+)]</fullName>
    </submittedName>
</protein>
<dbReference type="Proteomes" id="UP000770661">
    <property type="component" value="Unassembled WGS sequence"/>
</dbReference>
<dbReference type="InterPro" id="IPR036812">
    <property type="entry name" value="NAD(P)_OxRdtase_dom_sf"/>
</dbReference>
<evidence type="ECO:0000313" key="9">
    <source>
        <dbReference type="Proteomes" id="UP000770661"/>
    </source>
</evidence>
<dbReference type="PRINTS" id="PR00069">
    <property type="entry name" value="ALDKETRDTASE"/>
</dbReference>
<dbReference type="Gene3D" id="3.20.20.100">
    <property type="entry name" value="NADP-dependent oxidoreductase domain"/>
    <property type="match status" value="1"/>
</dbReference>
<dbReference type="PIRSF" id="PIRSF000097">
    <property type="entry name" value="AKR"/>
    <property type="match status" value="1"/>
</dbReference>
<comment type="similarity">
    <text evidence="1">Belongs to the aldo/keto reductase family.</text>
</comment>
<dbReference type="EMBL" id="JACEEZ010022682">
    <property type="protein sequence ID" value="KAG0712164.1"/>
    <property type="molecule type" value="Genomic_DNA"/>
</dbReference>
<dbReference type="AlphaFoldDB" id="A0A8J4XSQ7"/>
<keyword evidence="2" id="KW-0521">NADP</keyword>
<organism evidence="8 9">
    <name type="scientific">Chionoecetes opilio</name>
    <name type="common">Atlantic snow crab</name>
    <name type="synonym">Cancer opilio</name>
    <dbReference type="NCBI Taxonomy" id="41210"/>
    <lineage>
        <taxon>Eukaryota</taxon>
        <taxon>Metazoa</taxon>
        <taxon>Ecdysozoa</taxon>
        <taxon>Arthropoda</taxon>
        <taxon>Crustacea</taxon>
        <taxon>Multicrustacea</taxon>
        <taxon>Malacostraca</taxon>
        <taxon>Eumalacostraca</taxon>
        <taxon>Eucarida</taxon>
        <taxon>Decapoda</taxon>
        <taxon>Pleocyemata</taxon>
        <taxon>Brachyura</taxon>
        <taxon>Eubrachyura</taxon>
        <taxon>Majoidea</taxon>
        <taxon>Majidae</taxon>
        <taxon>Chionoecetes</taxon>
    </lineage>
</organism>
<dbReference type="InterPro" id="IPR023210">
    <property type="entry name" value="NADP_OxRdtase_dom"/>
</dbReference>
<dbReference type="PANTHER" id="PTHR11732">
    <property type="entry name" value="ALDO/KETO REDUCTASE"/>
    <property type="match status" value="1"/>
</dbReference>
<feature type="domain" description="NADP-dependent oxidoreductase" evidence="7">
    <location>
        <begin position="14"/>
        <end position="281"/>
    </location>
</feature>
<evidence type="ECO:0000256" key="3">
    <source>
        <dbReference type="ARBA" id="ARBA00023002"/>
    </source>
</evidence>
<dbReference type="PROSITE" id="PS00798">
    <property type="entry name" value="ALDOKETO_REDUCTASE_1"/>
    <property type="match status" value="1"/>
</dbReference>
<evidence type="ECO:0000256" key="2">
    <source>
        <dbReference type="ARBA" id="ARBA00022857"/>
    </source>
</evidence>
<reference evidence="8" key="1">
    <citation type="submission" date="2020-07" db="EMBL/GenBank/DDBJ databases">
        <title>The High-quality genome of the commercially important snow crab, Chionoecetes opilio.</title>
        <authorList>
            <person name="Jeong J.-H."/>
            <person name="Ryu S."/>
        </authorList>
    </citation>
    <scope>NUCLEOTIDE SEQUENCE</scope>
    <source>
        <strain evidence="8">MADBK_172401_WGS</strain>
        <tissue evidence="8">Digestive gland</tissue>
    </source>
</reference>
<dbReference type="PROSITE" id="PS00062">
    <property type="entry name" value="ALDOKETO_REDUCTASE_2"/>
    <property type="match status" value="1"/>
</dbReference>
<dbReference type="OrthoDB" id="416253at2759"/>
<dbReference type="Pfam" id="PF00248">
    <property type="entry name" value="Aldo_ket_red"/>
    <property type="match status" value="1"/>
</dbReference>
<feature type="site" description="Lowers pKa of active site Tyr" evidence="6">
    <location>
        <position position="65"/>
    </location>
</feature>
<sequence length="312" mass="35350">MMMYVVHFQAYGDDLKVALNAALECGYRHIDTAFLYQNETAIGEVLKEWFTSGRLKREDVFITTKLPMIGNREKDVSRFLQKSLDMLGLAYVDLYLVHCPVGFIGKDDNDIMPKDEEGNFVFDFETNLEGIWRGMEARVDAGKAKSIGISNFNSTQIERIIKVCRIKPANQQVELHAYHRQPDLQRVCKQHGITVCAYGPIGAPYKKSETTEFPPLLEHPVVSQIAKAHGKTAAQVLLRHLIQHDVIVIPKSANVERIKQNFQVLDFAPSPEDMAQLDALDRGGAGRTFIFKDFFIGIARIKQEVPKTQNRN</sequence>
<evidence type="ECO:0000256" key="6">
    <source>
        <dbReference type="PIRSR" id="PIRSR000097-3"/>
    </source>
</evidence>
<evidence type="ECO:0000256" key="4">
    <source>
        <dbReference type="PIRSR" id="PIRSR000097-1"/>
    </source>
</evidence>
<dbReference type="InterPro" id="IPR018170">
    <property type="entry name" value="Aldo/ket_reductase_CS"/>
</dbReference>
<feature type="binding site" evidence="5">
    <location>
        <position position="98"/>
    </location>
    <ligand>
        <name>substrate</name>
    </ligand>
</feature>
<keyword evidence="9" id="KW-1185">Reference proteome</keyword>